<evidence type="ECO:0000313" key="1">
    <source>
        <dbReference type="EMBL" id="MDG4716319.1"/>
    </source>
</evidence>
<accession>A0ABT6G2Q2</accession>
<sequence length="65" mass="7583">MENIAKLVEQIVDKTTEEKNKMEQISKFDETIKMLGNVEKSEKPTYSFPLTDTLGRQTYSNLNRK</sequence>
<protein>
    <submittedName>
        <fullName evidence="1">Uncharacterized protein</fullName>
    </submittedName>
</protein>
<comment type="caution">
    <text evidence="1">The sequence shown here is derived from an EMBL/GenBank/DDBJ whole genome shotgun (WGS) entry which is preliminary data.</text>
</comment>
<evidence type="ECO:0000313" key="2">
    <source>
        <dbReference type="Proteomes" id="UP001529085"/>
    </source>
</evidence>
<name>A0ABT6G2Q2_9FLAO</name>
<keyword evidence="2" id="KW-1185">Reference proteome</keyword>
<dbReference type="EMBL" id="JARSBN010000005">
    <property type="protein sequence ID" value="MDG4716319.1"/>
    <property type="molecule type" value="Genomic_DNA"/>
</dbReference>
<proteinExistence type="predicted"/>
<organism evidence="1 2">
    <name type="scientific">Winogradskyella marincola</name>
    <dbReference type="NCBI Taxonomy" id="3037795"/>
    <lineage>
        <taxon>Bacteria</taxon>
        <taxon>Pseudomonadati</taxon>
        <taxon>Bacteroidota</taxon>
        <taxon>Flavobacteriia</taxon>
        <taxon>Flavobacteriales</taxon>
        <taxon>Flavobacteriaceae</taxon>
        <taxon>Winogradskyella</taxon>
    </lineage>
</organism>
<dbReference type="RefSeq" id="WP_278005766.1">
    <property type="nucleotide sequence ID" value="NZ_JARSBN010000005.1"/>
</dbReference>
<reference evidence="1 2" key="1">
    <citation type="submission" date="2023-03" db="EMBL/GenBank/DDBJ databases">
        <title>Strain YYF002 represents a novel species in the genus Winogradskyella isolated from seawater.</title>
        <authorList>
            <person name="Fu Z.-Y."/>
        </authorList>
    </citation>
    <scope>NUCLEOTIDE SEQUENCE [LARGE SCALE GENOMIC DNA]</scope>
    <source>
        <strain evidence="1 2">YYF002</strain>
    </source>
</reference>
<dbReference type="Proteomes" id="UP001529085">
    <property type="component" value="Unassembled WGS sequence"/>
</dbReference>
<gene>
    <name evidence="1" type="ORF">P7122_10570</name>
</gene>